<sequence length="90" mass="10437">LASVVCLSFCLWYMLALTHERQFIERVFYAGLPPRSPDVARFCKHILITLLIMVTLAGGFMNISGRVYRYINKQRAIHFTDSQSNKKNQK</sequence>
<protein>
    <submittedName>
        <fullName evidence="2">Transposase</fullName>
    </submittedName>
</protein>
<name>A0A0M3KDD6_ANISI</name>
<keyword evidence="1" id="KW-0812">Transmembrane</keyword>
<keyword evidence="1" id="KW-0472">Membrane</keyword>
<proteinExistence type="predicted"/>
<accession>A0A0M3KDD6</accession>
<evidence type="ECO:0000256" key="1">
    <source>
        <dbReference type="SAM" id="Phobius"/>
    </source>
</evidence>
<evidence type="ECO:0000313" key="2">
    <source>
        <dbReference type="WBParaSite" id="ASIM_0001898901-mRNA-1"/>
    </source>
</evidence>
<organism evidence="2">
    <name type="scientific">Anisakis simplex</name>
    <name type="common">Herring worm</name>
    <dbReference type="NCBI Taxonomy" id="6269"/>
    <lineage>
        <taxon>Eukaryota</taxon>
        <taxon>Metazoa</taxon>
        <taxon>Ecdysozoa</taxon>
        <taxon>Nematoda</taxon>
        <taxon>Chromadorea</taxon>
        <taxon>Rhabditida</taxon>
        <taxon>Spirurina</taxon>
        <taxon>Ascaridomorpha</taxon>
        <taxon>Ascaridoidea</taxon>
        <taxon>Anisakidae</taxon>
        <taxon>Anisakis</taxon>
        <taxon>Anisakis simplex complex</taxon>
    </lineage>
</organism>
<dbReference type="WBParaSite" id="ASIM_0001898901-mRNA-1">
    <property type="protein sequence ID" value="ASIM_0001898901-mRNA-1"/>
    <property type="gene ID" value="ASIM_0001898901"/>
</dbReference>
<reference evidence="2" key="1">
    <citation type="submission" date="2017-02" db="UniProtKB">
        <authorList>
            <consortium name="WormBaseParasite"/>
        </authorList>
    </citation>
    <scope>IDENTIFICATION</scope>
</reference>
<dbReference type="AlphaFoldDB" id="A0A0M3KDD6"/>
<feature type="transmembrane region" description="Helical" evidence="1">
    <location>
        <begin position="42"/>
        <end position="63"/>
    </location>
</feature>
<keyword evidence="1" id="KW-1133">Transmembrane helix</keyword>